<dbReference type="SUPFAM" id="SSF57667">
    <property type="entry name" value="beta-beta-alpha zinc fingers"/>
    <property type="match status" value="1"/>
</dbReference>
<evidence type="ECO:0000256" key="6">
    <source>
        <dbReference type="SAM" id="MobiDB-lite"/>
    </source>
</evidence>
<dbReference type="HOGENOM" id="CLU_031491_2_0_1"/>
<dbReference type="PANTHER" id="PTHR19818">
    <property type="entry name" value="ZINC FINGER PROTEIN ZIC AND GLI"/>
    <property type="match status" value="1"/>
</dbReference>
<dbReference type="RefSeq" id="XP_013344729.1">
    <property type="nucleotide sequence ID" value="XM_013489275.1"/>
</dbReference>
<dbReference type="GO" id="GO:0008270">
    <property type="term" value="F:zinc ion binding"/>
    <property type="evidence" value="ECO:0007669"/>
    <property type="project" value="UniProtKB-KW"/>
</dbReference>
<organism evidence="8 9">
    <name type="scientific">Aureobasidium subglaciale (strain EXF-2481)</name>
    <name type="common">Aureobasidium pullulans var. subglaciale</name>
    <dbReference type="NCBI Taxonomy" id="1043005"/>
    <lineage>
        <taxon>Eukaryota</taxon>
        <taxon>Fungi</taxon>
        <taxon>Dikarya</taxon>
        <taxon>Ascomycota</taxon>
        <taxon>Pezizomycotina</taxon>
        <taxon>Dothideomycetes</taxon>
        <taxon>Dothideomycetidae</taxon>
        <taxon>Dothideales</taxon>
        <taxon>Saccotheciaceae</taxon>
        <taxon>Aureobasidium</taxon>
    </lineage>
</organism>
<dbReference type="PANTHER" id="PTHR19818:SF139">
    <property type="entry name" value="PAIR-RULE PROTEIN ODD-PAIRED"/>
    <property type="match status" value="1"/>
</dbReference>
<evidence type="ECO:0000256" key="2">
    <source>
        <dbReference type="ARBA" id="ARBA00022737"/>
    </source>
</evidence>
<keyword evidence="9" id="KW-1185">Reference proteome</keyword>
<feature type="region of interest" description="Disordered" evidence="6">
    <location>
        <begin position="231"/>
        <end position="255"/>
    </location>
</feature>
<dbReference type="AlphaFoldDB" id="A0A074YEA7"/>
<feature type="compositionally biased region" description="Polar residues" evidence="6">
    <location>
        <begin position="275"/>
        <end position="286"/>
    </location>
</feature>
<sequence length="540" mass="60697">MAVPLTPLMAIKCSYDDCFHLFSTASEMTAHLKEAQIHPFYCGKDPGRERIARGFTKCDFHGKSWEDLVTHKVETMLPWIVGERSVEKPKKLNHIVCEFCGVDFDSLSGREIHRRRMHQAEHHIVCKGYSIIRDEDGNDRRDGCGSIFGRASQLVGHIEGGFCAFIQPMALRQDREHKRMIKLILDDPEGFKKNMMTMPSTPDQPLPKDIDGMSGGVTIDLLSQSDFSQDIGQQTLSPTSCATERSPFEDEWPHLPSLDINVDELSRSMRSFTVRSTSEVGSSFNHSEGHYEDDISPASNNATTESDDEDDTPPATPGPATPGPATPGKAWGVPGLSQKLFGQTKKKPILNWDGINAAHRRNKEEDDKDNIFVSHFWDPTHTDFKPEFFYRPDFNDDAIPPFQCPFESCTRRFTTPQKVGDHMRMSHAAQRNKCPMCGKNFEKLSALIAHFEASFSGAKCHVARSGDYHALLYEVTGGLLDAEKEPEQLIYNYRSEAGEEGPSVAKKINDKDSPWASEGNGVKDYTYRVNLPTRADLFRE</sequence>
<keyword evidence="1" id="KW-0479">Metal-binding</keyword>
<feature type="domain" description="C2H2-type" evidence="7">
    <location>
        <begin position="432"/>
        <end position="460"/>
    </location>
</feature>
<dbReference type="OMA" id="VKHIVCP"/>
<evidence type="ECO:0000256" key="4">
    <source>
        <dbReference type="ARBA" id="ARBA00022833"/>
    </source>
</evidence>
<keyword evidence="2" id="KW-0677">Repeat</keyword>
<feature type="domain" description="C2H2-type" evidence="7">
    <location>
        <begin position="402"/>
        <end position="432"/>
    </location>
</feature>
<dbReference type="InterPro" id="IPR013087">
    <property type="entry name" value="Znf_C2H2_type"/>
</dbReference>
<dbReference type="InterPro" id="IPR036236">
    <property type="entry name" value="Znf_C2H2_sf"/>
</dbReference>
<dbReference type="Gene3D" id="3.30.160.60">
    <property type="entry name" value="Classic Zinc Finger"/>
    <property type="match status" value="1"/>
</dbReference>
<dbReference type="GO" id="GO:0005634">
    <property type="term" value="C:nucleus"/>
    <property type="evidence" value="ECO:0007669"/>
    <property type="project" value="UniProtKB-ARBA"/>
</dbReference>
<evidence type="ECO:0000256" key="1">
    <source>
        <dbReference type="ARBA" id="ARBA00022723"/>
    </source>
</evidence>
<name>A0A074YEA7_AURSE</name>
<evidence type="ECO:0000256" key="3">
    <source>
        <dbReference type="ARBA" id="ARBA00022771"/>
    </source>
</evidence>
<dbReference type="Proteomes" id="UP000030641">
    <property type="component" value="Unassembled WGS sequence"/>
</dbReference>
<feature type="compositionally biased region" description="Pro residues" evidence="6">
    <location>
        <begin position="314"/>
        <end position="325"/>
    </location>
</feature>
<dbReference type="PROSITE" id="PS00028">
    <property type="entry name" value="ZINC_FINGER_C2H2_1"/>
    <property type="match status" value="2"/>
</dbReference>
<dbReference type="GO" id="GO:0000978">
    <property type="term" value="F:RNA polymerase II cis-regulatory region sequence-specific DNA binding"/>
    <property type="evidence" value="ECO:0007669"/>
    <property type="project" value="TreeGrafter"/>
</dbReference>
<gene>
    <name evidence="8" type="ORF">AUEXF2481DRAFT_661088</name>
</gene>
<dbReference type="GO" id="GO:0045944">
    <property type="term" value="P:positive regulation of transcription by RNA polymerase II"/>
    <property type="evidence" value="ECO:0007669"/>
    <property type="project" value="UniProtKB-ARBA"/>
</dbReference>
<accession>A0A074YEA7</accession>
<dbReference type="EMBL" id="KL584757">
    <property type="protein sequence ID" value="KEQ96080.1"/>
    <property type="molecule type" value="Genomic_DNA"/>
</dbReference>
<dbReference type="SMART" id="SM00355">
    <property type="entry name" value="ZnF_C2H2"/>
    <property type="match status" value="4"/>
</dbReference>
<dbReference type="GeneID" id="25370191"/>
<evidence type="ECO:0000256" key="5">
    <source>
        <dbReference type="PROSITE-ProRule" id="PRU00042"/>
    </source>
</evidence>
<reference evidence="8 9" key="1">
    <citation type="journal article" date="2014" name="BMC Genomics">
        <title>Genome sequencing of four Aureobasidium pullulans varieties: biotechnological potential, stress tolerance, and description of new species.</title>
        <authorList>
            <person name="Gostin Ar C."/>
            <person name="Ohm R.A."/>
            <person name="Kogej T."/>
            <person name="Sonjak S."/>
            <person name="Turk M."/>
            <person name="Zajc J."/>
            <person name="Zalar P."/>
            <person name="Grube M."/>
            <person name="Sun H."/>
            <person name="Han J."/>
            <person name="Sharma A."/>
            <person name="Chiniquy J."/>
            <person name="Ngan C.Y."/>
            <person name="Lipzen A."/>
            <person name="Barry K."/>
            <person name="Grigoriev I.V."/>
            <person name="Gunde-Cimerman N."/>
        </authorList>
    </citation>
    <scope>NUCLEOTIDE SEQUENCE [LARGE SCALE GENOMIC DNA]</scope>
    <source>
        <strain evidence="8 9">EXF-2481</strain>
    </source>
</reference>
<evidence type="ECO:0000313" key="9">
    <source>
        <dbReference type="Proteomes" id="UP000030641"/>
    </source>
</evidence>
<feature type="region of interest" description="Disordered" evidence="6">
    <location>
        <begin position="275"/>
        <end position="336"/>
    </location>
</feature>
<keyword evidence="4" id="KW-0862">Zinc</keyword>
<proteinExistence type="predicted"/>
<protein>
    <recommendedName>
        <fullName evidence="7">C2H2-type domain-containing protein</fullName>
    </recommendedName>
</protein>
<feature type="domain" description="C2H2-type" evidence="7">
    <location>
        <begin position="95"/>
        <end position="123"/>
    </location>
</feature>
<dbReference type="InterPro" id="IPR050329">
    <property type="entry name" value="GLI_C2H2-zinc-finger"/>
</dbReference>
<dbReference type="PROSITE" id="PS50157">
    <property type="entry name" value="ZINC_FINGER_C2H2_2"/>
    <property type="match status" value="3"/>
</dbReference>
<dbReference type="InParanoid" id="A0A074YEA7"/>
<evidence type="ECO:0000313" key="8">
    <source>
        <dbReference type="EMBL" id="KEQ96080.1"/>
    </source>
</evidence>
<evidence type="ECO:0000259" key="7">
    <source>
        <dbReference type="PROSITE" id="PS50157"/>
    </source>
</evidence>
<dbReference type="GO" id="GO:0000981">
    <property type="term" value="F:DNA-binding transcription factor activity, RNA polymerase II-specific"/>
    <property type="evidence" value="ECO:0007669"/>
    <property type="project" value="TreeGrafter"/>
</dbReference>
<feature type="compositionally biased region" description="Polar residues" evidence="6">
    <location>
        <begin position="231"/>
        <end position="243"/>
    </location>
</feature>
<keyword evidence="3 5" id="KW-0863">Zinc-finger</keyword>
<dbReference type="OrthoDB" id="8117402at2759"/>